<proteinExistence type="predicted"/>
<name>A0A6J6UMQ5_9ZZZZ</name>
<evidence type="ECO:0000313" key="3">
    <source>
        <dbReference type="EMBL" id="CAB4886833.1"/>
    </source>
</evidence>
<gene>
    <name evidence="1" type="ORF">UFOPK2602_00978</name>
    <name evidence="2" type="ORF">UFOPK2806_01620</name>
    <name evidence="3" type="ORF">UFOPK3417_02108</name>
    <name evidence="4" type="ORF">UFOPK4306_00282</name>
</gene>
<dbReference type="AlphaFoldDB" id="A0A6J6UMQ5"/>
<accession>A0A6J6UMQ5</accession>
<reference evidence="2" key="1">
    <citation type="submission" date="2020-05" db="EMBL/GenBank/DDBJ databases">
        <authorList>
            <person name="Chiriac C."/>
            <person name="Salcher M."/>
            <person name="Ghai R."/>
            <person name="Kavagutti S V."/>
        </authorList>
    </citation>
    <scope>NUCLEOTIDE SEQUENCE</scope>
</reference>
<evidence type="ECO:0000313" key="2">
    <source>
        <dbReference type="EMBL" id="CAB4760524.1"/>
    </source>
</evidence>
<dbReference type="EMBL" id="CAEZXX010000056">
    <property type="protein sequence ID" value="CAB4708102.1"/>
    <property type="molecule type" value="Genomic_DNA"/>
</dbReference>
<sequence length="240" mass="25936">MWPHSLVIGVHGSAVTIGTDDPGLVGFLEPWRIDEPTSIVDFGLETAPAQPTERSAPRILPSLKHGSEPIARVEDAAFLRDALLRMVVAATSPVPRGLLRVNGTVLESSGVGHLVPEPNLRTVSHRALGRRGITVHVGQTVLVDVETREVVLDVPLGIDTPGRRLALASWWMNHREPAIPTTPTEDVARLLGNVVIDAELVAEQASLCSLAARLVTSMRPRYVAFGRQSLENELTALFGR</sequence>
<dbReference type="EMBL" id="CAEZYY010000022">
    <property type="protein sequence ID" value="CAB4760524.1"/>
    <property type="molecule type" value="Genomic_DNA"/>
</dbReference>
<dbReference type="EMBL" id="CAFBQP010000007">
    <property type="protein sequence ID" value="CAB5054089.1"/>
    <property type="molecule type" value="Genomic_DNA"/>
</dbReference>
<organism evidence="2">
    <name type="scientific">freshwater metagenome</name>
    <dbReference type="NCBI Taxonomy" id="449393"/>
    <lineage>
        <taxon>unclassified sequences</taxon>
        <taxon>metagenomes</taxon>
        <taxon>ecological metagenomes</taxon>
    </lineage>
</organism>
<dbReference type="EMBL" id="CAFBLR010000307">
    <property type="protein sequence ID" value="CAB4886833.1"/>
    <property type="molecule type" value="Genomic_DNA"/>
</dbReference>
<protein>
    <submittedName>
        <fullName evidence="2">Unannotated protein</fullName>
    </submittedName>
</protein>
<evidence type="ECO:0000313" key="1">
    <source>
        <dbReference type="EMBL" id="CAB4708102.1"/>
    </source>
</evidence>
<evidence type="ECO:0000313" key="4">
    <source>
        <dbReference type="EMBL" id="CAB5054089.1"/>
    </source>
</evidence>